<accession>A0A0G4GS66</accession>
<feature type="transmembrane region" description="Helical" evidence="2">
    <location>
        <begin position="248"/>
        <end position="269"/>
    </location>
</feature>
<dbReference type="VEuPathDB" id="CryptoDB:Cvel_23147"/>
<keyword evidence="2" id="KW-1133">Transmembrane helix</keyword>
<dbReference type="EMBL" id="CDMZ01001496">
    <property type="protein sequence ID" value="CEM33458.1"/>
    <property type="molecule type" value="Genomic_DNA"/>
</dbReference>
<protein>
    <submittedName>
        <fullName evidence="3">Uncharacterized protein</fullName>
    </submittedName>
</protein>
<gene>
    <name evidence="3" type="ORF">Cvel_23147</name>
</gene>
<feature type="compositionally biased region" description="Low complexity" evidence="1">
    <location>
        <begin position="212"/>
        <end position="232"/>
    </location>
</feature>
<proteinExistence type="predicted"/>
<evidence type="ECO:0000256" key="2">
    <source>
        <dbReference type="SAM" id="Phobius"/>
    </source>
</evidence>
<sequence>MSFAKPNSGVARILFLEGLALVVSGMQFYLTPESVLHNHIAAPSTLPKTLGEFWRAAMMDAGCFGSSAGLFLVFGSFCEDLKSQILFSWGAAAVCGQLGLQLMMLKFKPASEDQLDFFKEALRPYGFETVELSGDCFVVTFEDEETAERLKESQDSIAGMYQIVKEVEEAEEDADFQDASPGEKLSSSTAVEKEKENEPTGQSMSFNPPPRGRQTGTTTAVSSSPSSAGGLTPLPSTDPFQYFLKPEYMGALVLASCLLLLLGQIWAALF</sequence>
<name>A0A0G4GS66_9ALVE</name>
<evidence type="ECO:0000313" key="3">
    <source>
        <dbReference type="EMBL" id="CEM33458.1"/>
    </source>
</evidence>
<organism evidence="3">
    <name type="scientific">Chromera velia CCMP2878</name>
    <dbReference type="NCBI Taxonomy" id="1169474"/>
    <lineage>
        <taxon>Eukaryota</taxon>
        <taxon>Sar</taxon>
        <taxon>Alveolata</taxon>
        <taxon>Colpodellida</taxon>
        <taxon>Chromeraceae</taxon>
        <taxon>Chromera</taxon>
    </lineage>
</organism>
<keyword evidence="2" id="KW-0472">Membrane</keyword>
<feature type="transmembrane region" description="Helical" evidence="2">
    <location>
        <begin position="86"/>
        <end position="105"/>
    </location>
</feature>
<keyword evidence="2" id="KW-0812">Transmembrane</keyword>
<feature type="transmembrane region" description="Helical" evidence="2">
    <location>
        <begin position="12"/>
        <end position="30"/>
    </location>
</feature>
<dbReference type="AlphaFoldDB" id="A0A0G4GS66"/>
<feature type="transmembrane region" description="Helical" evidence="2">
    <location>
        <begin position="53"/>
        <end position="74"/>
    </location>
</feature>
<reference evidence="3" key="1">
    <citation type="submission" date="2014-11" db="EMBL/GenBank/DDBJ databases">
        <authorList>
            <person name="Otto D Thomas"/>
            <person name="Naeem Raeece"/>
        </authorList>
    </citation>
    <scope>NUCLEOTIDE SEQUENCE</scope>
</reference>
<evidence type="ECO:0000256" key="1">
    <source>
        <dbReference type="SAM" id="MobiDB-lite"/>
    </source>
</evidence>
<feature type="region of interest" description="Disordered" evidence="1">
    <location>
        <begin position="172"/>
        <end position="232"/>
    </location>
</feature>